<dbReference type="InterPro" id="IPR011335">
    <property type="entry name" value="Restrct_endonuc-II-like"/>
</dbReference>
<keyword evidence="5" id="KW-0234">DNA repair</keyword>
<keyword evidence="2 7" id="KW-0255">Endonuclease</keyword>
<evidence type="ECO:0000256" key="6">
    <source>
        <dbReference type="ARBA" id="ARBA00029466"/>
    </source>
</evidence>
<dbReference type="EMBL" id="QVME01000001">
    <property type="protein sequence ID" value="RGE70093.1"/>
    <property type="molecule type" value="Genomic_DNA"/>
</dbReference>
<dbReference type="CDD" id="cd00221">
    <property type="entry name" value="Vsr"/>
    <property type="match status" value="1"/>
</dbReference>
<accession>A0A3E3IST5</accession>
<evidence type="ECO:0000256" key="2">
    <source>
        <dbReference type="ARBA" id="ARBA00022759"/>
    </source>
</evidence>
<name>A0A3E3IST5_9FIRM</name>
<dbReference type="Gene3D" id="3.40.960.10">
    <property type="entry name" value="VSR Endonuclease"/>
    <property type="match status" value="1"/>
</dbReference>
<dbReference type="Pfam" id="PF03852">
    <property type="entry name" value="Vsr"/>
    <property type="match status" value="1"/>
</dbReference>
<dbReference type="NCBIfam" id="TIGR00632">
    <property type="entry name" value="vsr"/>
    <property type="match status" value="1"/>
</dbReference>
<dbReference type="SUPFAM" id="SSF52980">
    <property type="entry name" value="Restriction endonuclease-like"/>
    <property type="match status" value="1"/>
</dbReference>
<dbReference type="AlphaFoldDB" id="A0A3E3IST5"/>
<keyword evidence="3" id="KW-0227">DNA damage</keyword>
<keyword evidence="1" id="KW-0540">Nuclease</keyword>
<comment type="caution">
    <text evidence="7">The sequence shown here is derived from an EMBL/GenBank/DDBJ whole genome shotgun (WGS) entry which is preliminary data.</text>
</comment>
<dbReference type="Proteomes" id="UP000260828">
    <property type="component" value="Unassembled WGS sequence"/>
</dbReference>
<comment type="similarity">
    <text evidence="6">Belongs to the Vsr family.</text>
</comment>
<evidence type="ECO:0000256" key="5">
    <source>
        <dbReference type="ARBA" id="ARBA00023204"/>
    </source>
</evidence>
<evidence type="ECO:0000256" key="1">
    <source>
        <dbReference type="ARBA" id="ARBA00022722"/>
    </source>
</evidence>
<organism evidence="7 8">
    <name type="scientific">Anaerotruncus colihominis</name>
    <dbReference type="NCBI Taxonomy" id="169435"/>
    <lineage>
        <taxon>Bacteria</taxon>
        <taxon>Bacillati</taxon>
        <taxon>Bacillota</taxon>
        <taxon>Clostridia</taxon>
        <taxon>Eubacteriales</taxon>
        <taxon>Oscillospiraceae</taxon>
        <taxon>Anaerotruncus</taxon>
    </lineage>
</organism>
<protein>
    <submittedName>
        <fullName evidence="7">DNA mismatch endonuclease Vsr</fullName>
    </submittedName>
</protein>
<reference evidence="7 8" key="1">
    <citation type="submission" date="2018-08" db="EMBL/GenBank/DDBJ databases">
        <title>A genome reference for cultivated species of the human gut microbiota.</title>
        <authorList>
            <person name="Zou Y."/>
            <person name="Xue W."/>
            <person name="Luo G."/>
        </authorList>
    </citation>
    <scope>NUCLEOTIDE SEQUENCE [LARGE SCALE GENOMIC DNA]</scope>
    <source>
        <strain evidence="7 8">TF05-12AC</strain>
    </source>
</reference>
<dbReference type="GO" id="GO:0006298">
    <property type="term" value="P:mismatch repair"/>
    <property type="evidence" value="ECO:0007669"/>
    <property type="project" value="InterPro"/>
</dbReference>
<dbReference type="InterPro" id="IPR004603">
    <property type="entry name" value="DNA_mismatch_endonuc_vsr"/>
</dbReference>
<dbReference type="GO" id="GO:0016787">
    <property type="term" value="F:hydrolase activity"/>
    <property type="evidence" value="ECO:0007669"/>
    <property type="project" value="UniProtKB-KW"/>
</dbReference>
<sequence length="141" mass="16750">MADVFDKETRSSIMKKVHSAGNKSTEMRLITLFRENGITGWRRNYKVKGHPDFVFLNKKIAIFVDGCFWHGHDCRNTRPKDNEDYWKKKRERNIKHDKEVTALFESRGWTVIRIWECELKKKNLPQTTSTLLSVLQTHNNQ</sequence>
<evidence type="ECO:0000313" key="7">
    <source>
        <dbReference type="EMBL" id="RGE70093.1"/>
    </source>
</evidence>
<evidence type="ECO:0000256" key="3">
    <source>
        <dbReference type="ARBA" id="ARBA00022763"/>
    </source>
</evidence>
<evidence type="ECO:0000256" key="4">
    <source>
        <dbReference type="ARBA" id="ARBA00022801"/>
    </source>
</evidence>
<evidence type="ECO:0000313" key="8">
    <source>
        <dbReference type="Proteomes" id="UP000260828"/>
    </source>
</evidence>
<proteinExistence type="inferred from homology"/>
<gene>
    <name evidence="7" type="primary">vsr</name>
    <name evidence="7" type="ORF">DXC40_03300</name>
</gene>
<keyword evidence="4" id="KW-0378">Hydrolase</keyword>
<dbReference type="GO" id="GO:0004519">
    <property type="term" value="F:endonuclease activity"/>
    <property type="evidence" value="ECO:0007669"/>
    <property type="project" value="UniProtKB-KW"/>
</dbReference>
<dbReference type="RefSeq" id="WP_084461906.1">
    <property type="nucleotide sequence ID" value="NZ_QVME01000001.1"/>
</dbReference>